<gene>
    <name evidence="11" type="ORF">B5808_13240</name>
</gene>
<dbReference type="Pfam" id="PF00912">
    <property type="entry name" value="Transgly"/>
    <property type="match status" value="1"/>
</dbReference>
<keyword evidence="5" id="KW-0378">Hydrolase</keyword>
<evidence type="ECO:0000256" key="3">
    <source>
        <dbReference type="ARBA" id="ARBA00022676"/>
    </source>
</evidence>
<comment type="catalytic activity">
    <reaction evidence="8">
        <text>[GlcNAc-(1-&gt;4)-Mur2Ac(oyl-L-Ala-gamma-D-Glu-L-Lys-D-Ala-D-Ala)](n)-di-trans,octa-cis-undecaprenyl diphosphate + beta-D-GlcNAc-(1-&gt;4)-Mur2Ac(oyl-L-Ala-gamma-D-Glu-L-Lys-D-Ala-D-Ala)-di-trans,octa-cis-undecaprenyl diphosphate = [GlcNAc-(1-&gt;4)-Mur2Ac(oyl-L-Ala-gamma-D-Glu-L-Lys-D-Ala-D-Ala)](n+1)-di-trans,octa-cis-undecaprenyl diphosphate + di-trans,octa-cis-undecaprenyl diphosphate + H(+)</text>
        <dbReference type="Rhea" id="RHEA:23708"/>
        <dbReference type="Rhea" id="RHEA-COMP:9602"/>
        <dbReference type="Rhea" id="RHEA-COMP:9603"/>
        <dbReference type="ChEBI" id="CHEBI:15378"/>
        <dbReference type="ChEBI" id="CHEBI:58405"/>
        <dbReference type="ChEBI" id="CHEBI:60033"/>
        <dbReference type="ChEBI" id="CHEBI:78435"/>
        <dbReference type="EC" id="2.4.99.28"/>
    </reaction>
</comment>
<organism evidence="11 12">
    <name type="scientific">Cnuibacter physcomitrellae</name>
    <dbReference type="NCBI Taxonomy" id="1619308"/>
    <lineage>
        <taxon>Bacteria</taxon>
        <taxon>Bacillati</taxon>
        <taxon>Actinomycetota</taxon>
        <taxon>Actinomycetes</taxon>
        <taxon>Micrococcales</taxon>
        <taxon>Microbacteriaceae</taxon>
        <taxon>Cnuibacter</taxon>
    </lineage>
</organism>
<comment type="catalytic activity">
    <reaction evidence="7">
        <text>Preferential cleavage: (Ac)2-L-Lys-D-Ala-|-D-Ala. Also transpeptidation of peptidyl-alanyl moieties that are N-acyl substituents of D-alanine.</text>
        <dbReference type="EC" id="3.4.16.4"/>
    </reaction>
</comment>
<dbReference type="GO" id="GO:0009252">
    <property type="term" value="P:peptidoglycan biosynthetic process"/>
    <property type="evidence" value="ECO:0007669"/>
    <property type="project" value="TreeGrafter"/>
</dbReference>
<dbReference type="PROSITE" id="PS51178">
    <property type="entry name" value="PASTA"/>
    <property type="match status" value="2"/>
</dbReference>
<dbReference type="SUPFAM" id="SSF56601">
    <property type="entry name" value="beta-lactamase/transpeptidase-like"/>
    <property type="match status" value="1"/>
</dbReference>
<sequence>MIGAVLGIVGMSVIAGVLVTAMVTPALAVTGIAANNSIGMFENLPSYIKPDQLAEKTNIFAKDSAGNPVLLASVFDQDREEVGWDQISQYVKDAVVATEDPRFYQHGGVDIASTLRAAVGNAASGGVESGASTISMQYVKNILVQRADAITDPTQRDQAYEEATQTSIDRKLKEMKLAIGLEKEFTKDQILSGYLNIASFGGRVYGIQSAARYYYGVNASDLTLAQAASLVAIVNEPNGLRIDVPDNIPANQARRDKDVLASMLRENKITQAQYDEAIATPVTPAITQPSTGCTTANGLGAGFFCDYVLHIIQNDSVFGADQDTRWENFKRGGYQVYTTLDVDLQTQATAAIQDYVPYNWDFDLGSSLVTVQPGTGKVLAMAQNKDFSADPDVLAVTPSASAVNYSTDFEYGGSTGFQVGSTYKIFTLADWLTTGHSLNDVVNGNKTTFNLSNFRNSCNGGYGGTYSPANDGGAAPGNISVLSATAQSVNNAFIAMAQKLDMCEITKTAEAFGVHRADGNPLDQNVAAILGTNEIAPLTMAAAFAGVANNGVYCTPIAIDSITDSQGNGIEVPKSTCTQAVEPKVAATMLYALQGVINNGTATASNPRDGIAHFGKTGTTDSEKDTWFVGGSSKLATAVWVGNTVGTVSIRNSTIRGNSGGNLRHYIWKQYMTAADGKYGGDDFPSPDSTLLNGVQVAIPNVVGMTIDAAKAALAGAGFEMQDGGPIDSSAPAGTVVSTNPTGSASRGSTITVNTSNGTLVKVPNVVGQKASDAAAQLIGAGLTPTGIPSNNQQGVVSAQNPPADSEVPRGTAVALTVGAALPGR</sequence>
<dbReference type="KEGG" id="cphy:B5808_13240"/>
<dbReference type="Gene3D" id="3.30.10.20">
    <property type="match status" value="2"/>
</dbReference>
<dbReference type="GO" id="GO:0009002">
    <property type="term" value="F:serine-type D-Ala-D-Ala carboxypeptidase activity"/>
    <property type="evidence" value="ECO:0007669"/>
    <property type="project" value="UniProtKB-EC"/>
</dbReference>
<dbReference type="InterPro" id="IPR050396">
    <property type="entry name" value="Glycosyltr_51/Transpeptidase"/>
</dbReference>
<feature type="domain" description="PASTA" evidence="10">
    <location>
        <begin position="694"/>
        <end position="757"/>
    </location>
</feature>
<dbReference type="Proteomes" id="UP000192775">
    <property type="component" value="Chromosome"/>
</dbReference>
<evidence type="ECO:0000256" key="7">
    <source>
        <dbReference type="ARBA" id="ARBA00034000"/>
    </source>
</evidence>
<evidence type="ECO:0000256" key="6">
    <source>
        <dbReference type="ARBA" id="ARBA00023268"/>
    </source>
</evidence>
<dbReference type="GO" id="GO:0008955">
    <property type="term" value="F:peptidoglycan glycosyltransferase activity"/>
    <property type="evidence" value="ECO:0007669"/>
    <property type="project" value="UniProtKB-EC"/>
</dbReference>
<feature type="compositionally biased region" description="Polar residues" evidence="9">
    <location>
        <begin position="790"/>
        <end position="803"/>
    </location>
</feature>
<feature type="compositionally biased region" description="Polar residues" evidence="9">
    <location>
        <begin position="736"/>
        <end position="751"/>
    </location>
</feature>
<keyword evidence="4" id="KW-0808">Transferase</keyword>
<accession>A0A1X9LLT8</accession>
<feature type="region of interest" description="Disordered" evidence="9">
    <location>
        <begin position="790"/>
        <end position="809"/>
    </location>
</feature>
<dbReference type="InterPro" id="IPR001460">
    <property type="entry name" value="PCN-bd_Tpept"/>
</dbReference>
<feature type="region of interest" description="Disordered" evidence="9">
    <location>
        <begin position="725"/>
        <end position="751"/>
    </location>
</feature>
<dbReference type="PANTHER" id="PTHR32282">
    <property type="entry name" value="BINDING PROTEIN TRANSPEPTIDASE, PUTATIVE-RELATED"/>
    <property type="match status" value="1"/>
</dbReference>
<evidence type="ECO:0000313" key="12">
    <source>
        <dbReference type="Proteomes" id="UP000192775"/>
    </source>
</evidence>
<keyword evidence="1" id="KW-0121">Carboxypeptidase</keyword>
<evidence type="ECO:0000256" key="2">
    <source>
        <dbReference type="ARBA" id="ARBA00022670"/>
    </source>
</evidence>
<dbReference type="Gene3D" id="3.40.710.10">
    <property type="entry name" value="DD-peptidase/beta-lactamase superfamily"/>
    <property type="match status" value="1"/>
</dbReference>
<evidence type="ECO:0000256" key="1">
    <source>
        <dbReference type="ARBA" id="ARBA00022645"/>
    </source>
</evidence>
<evidence type="ECO:0000256" key="8">
    <source>
        <dbReference type="ARBA" id="ARBA00049902"/>
    </source>
</evidence>
<dbReference type="GO" id="GO:0008658">
    <property type="term" value="F:penicillin binding"/>
    <property type="evidence" value="ECO:0007669"/>
    <property type="project" value="InterPro"/>
</dbReference>
<name>A0A1X9LLT8_9MICO</name>
<dbReference type="InterPro" id="IPR005543">
    <property type="entry name" value="PASTA_dom"/>
</dbReference>
<dbReference type="InterPro" id="IPR012338">
    <property type="entry name" value="Beta-lactam/transpept-like"/>
</dbReference>
<evidence type="ECO:0000256" key="5">
    <source>
        <dbReference type="ARBA" id="ARBA00022801"/>
    </source>
</evidence>
<dbReference type="GO" id="GO:0006508">
    <property type="term" value="P:proteolysis"/>
    <property type="evidence" value="ECO:0007669"/>
    <property type="project" value="UniProtKB-KW"/>
</dbReference>
<dbReference type="PANTHER" id="PTHR32282:SF33">
    <property type="entry name" value="PEPTIDOGLYCAN GLYCOSYLTRANSFERASE"/>
    <property type="match status" value="1"/>
</dbReference>
<keyword evidence="2" id="KW-0645">Protease</keyword>
<dbReference type="SUPFAM" id="SSF53955">
    <property type="entry name" value="Lysozyme-like"/>
    <property type="match status" value="1"/>
</dbReference>
<evidence type="ECO:0000313" key="11">
    <source>
        <dbReference type="EMBL" id="ARJ06077.1"/>
    </source>
</evidence>
<reference evidence="11 12" key="1">
    <citation type="submission" date="2017-04" db="EMBL/GenBank/DDBJ databases">
        <authorList>
            <person name="Afonso C.L."/>
            <person name="Miller P.J."/>
            <person name="Scott M.A."/>
            <person name="Spackman E."/>
            <person name="Goraichik I."/>
            <person name="Dimitrov K.M."/>
            <person name="Suarez D.L."/>
            <person name="Swayne D.E."/>
        </authorList>
    </citation>
    <scope>NUCLEOTIDE SEQUENCE [LARGE SCALE GENOMIC DNA]</scope>
    <source>
        <strain evidence="12">XA(T)</strain>
    </source>
</reference>
<dbReference type="InterPro" id="IPR001264">
    <property type="entry name" value="Glyco_trans_51"/>
</dbReference>
<dbReference type="Pfam" id="PF00905">
    <property type="entry name" value="Transpeptidase"/>
    <property type="match status" value="1"/>
</dbReference>
<proteinExistence type="predicted"/>
<dbReference type="STRING" id="1619308.B5808_13240"/>
<evidence type="ECO:0000259" key="10">
    <source>
        <dbReference type="PROSITE" id="PS51178"/>
    </source>
</evidence>
<evidence type="ECO:0000256" key="4">
    <source>
        <dbReference type="ARBA" id="ARBA00022679"/>
    </source>
</evidence>
<dbReference type="AlphaFoldDB" id="A0A1X9LLT8"/>
<dbReference type="SMART" id="SM00740">
    <property type="entry name" value="PASTA"/>
    <property type="match status" value="2"/>
</dbReference>
<dbReference type="InterPro" id="IPR023346">
    <property type="entry name" value="Lysozyme-like_dom_sf"/>
</dbReference>
<keyword evidence="12" id="KW-1185">Reference proteome</keyword>
<dbReference type="GO" id="GO:0030288">
    <property type="term" value="C:outer membrane-bounded periplasmic space"/>
    <property type="evidence" value="ECO:0007669"/>
    <property type="project" value="TreeGrafter"/>
</dbReference>
<keyword evidence="3" id="KW-0328">Glycosyltransferase</keyword>
<dbReference type="EMBL" id="CP020715">
    <property type="protein sequence ID" value="ARJ06077.1"/>
    <property type="molecule type" value="Genomic_DNA"/>
</dbReference>
<dbReference type="CDD" id="cd06577">
    <property type="entry name" value="PASTA_pknB"/>
    <property type="match status" value="2"/>
</dbReference>
<feature type="domain" description="PASTA" evidence="10">
    <location>
        <begin position="758"/>
        <end position="820"/>
    </location>
</feature>
<dbReference type="Gene3D" id="1.10.3810.10">
    <property type="entry name" value="Biosynthetic peptidoglycan transglycosylase-like"/>
    <property type="match status" value="1"/>
</dbReference>
<evidence type="ECO:0000256" key="9">
    <source>
        <dbReference type="SAM" id="MobiDB-lite"/>
    </source>
</evidence>
<protein>
    <recommendedName>
        <fullName evidence="10">PASTA domain-containing protein</fullName>
    </recommendedName>
</protein>
<keyword evidence="6" id="KW-0511">Multifunctional enzyme</keyword>
<dbReference type="InterPro" id="IPR036950">
    <property type="entry name" value="PBP_transglycosylase"/>
</dbReference>
<dbReference type="Pfam" id="PF03793">
    <property type="entry name" value="PASTA"/>
    <property type="match status" value="2"/>
</dbReference>